<dbReference type="GeneID" id="25322518"/>
<feature type="chain" id="PRO_5002241486" description="Extracellular membrane protein CFEM domain-containing protein" evidence="2">
    <location>
        <begin position="25"/>
        <end position="272"/>
    </location>
</feature>
<evidence type="ECO:0000313" key="3">
    <source>
        <dbReference type="EMBL" id="KIW60393.1"/>
    </source>
</evidence>
<organism evidence="3 4">
    <name type="scientific">Exophiala xenobiotica</name>
    <dbReference type="NCBI Taxonomy" id="348802"/>
    <lineage>
        <taxon>Eukaryota</taxon>
        <taxon>Fungi</taxon>
        <taxon>Dikarya</taxon>
        <taxon>Ascomycota</taxon>
        <taxon>Pezizomycotina</taxon>
        <taxon>Eurotiomycetes</taxon>
        <taxon>Chaetothyriomycetidae</taxon>
        <taxon>Chaetothyriales</taxon>
        <taxon>Herpotrichiellaceae</taxon>
        <taxon>Exophiala</taxon>
    </lineage>
</organism>
<keyword evidence="4" id="KW-1185">Reference proteome</keyword>
<feature type="compositionally biased region" description="Low complexity" evidence="1">
    <location>
        <begin position="154"/>
        <end position="229"/>
    </location>
</feature>
<dbReference type="EMBL" id="KN847317">
    <property type="protein sequence ID" value="KIW60393.1"/>
    <property type="molecule type" value="Genomic_DNA"/>
</dbReference>
<keyword evidence="2" id="KW-0732">Signal</keyword>
<protein>
    <recommendedName>
        <fullName evidence="5">Extracellular membrane protein CFEM domain-containing protein</fullName>
    </recommendedName>
</protein>
<feature type="compositionally biased region" description="Gly residues" evidence="1">
    <location>
        <begin position="230"/>
        <end position="239"/>
    </location>
</feature>
<proteinExistence type="predicted"/>
<dbReference type="OrthoDB" id="5427833at2759"/>
<evidence type="ECO:0000313" key="4">
    <source>
        <dbReference type="Proteomes" id="UP000054342"/>
    </source>
</evidence>
<gene>
    <name evidence="3" type="ORF">PV05_00610</name>
</gene>
<feature type="region of interest" description="Disordered" evidence="1">
    <location>
        <begin position="119"/>
        <end position="138"/>
    </location>
</feature>
<sequence length="272" mass="27301">MRTRLKARAVLATVFYGLLQVSMASISFPEIQPIMGFPQLCTKAYSTTITDCELDEFPLLGGSGCSANCQIALEAAGTFIQRACASLSAPGDSLIGQIFIGNVIDFLCTPTSSQTTTTMTTAAASPSSSMSMASDTMTTSSTASQAASSAVTTSSSSAASVTSAGSTTTTTTKESSSVTKSSSASRSTSVSSSSSLTTTLSTSSTSTSTSSSTSTTRTSSATQASSAGNGNTGGSGGGSPFDEPFSTGTGVLVAPHHQLLFLCLVGLIFILR</sequence>
<feature type="signal peptide" evidence="2">
    <location>
        <begin position="1"/>
        <end position="24"/>
    </location>
</feature>
<feature type="region of interest" description="Disordered" evidence="1">
    <location>
        <begin position="154"/>
        <end position="242"/>
    </location>
</feature>
<dbReference type="STRING" id="348802.A0A0D2EXC0"/>
<dbReference type="AlphaFoldDB" id="A0A0D2EXC0"/>
<dbReference type="Proteomes" id="UP000054342">
    <property type="component" value="Unassembled WGS sequence"/>
</dbReference>
<reference evidence="3 4" key="1">
    <citation type="submission" date="2015-01" db="EMBL/GenBank/DDBJ databases">
        <title>The Genome Sequence of Exophiala xenobiotica CBS118157.</title>
        <authorList>
            <consortium name="The Broad Institute Genomics Platform"/>
            <person name="Cuomo C."/>
            <person name="de Hoog S."/>
            <person name="Gorbushina A."/>
            <person name="Stielow B."/>
            <person name="Teixiera M."/>
            <person name="Abouelleil A."/>
            <person name="Chapman S.B."/>
            <person name="Priest M."/>
            <person name="Young S.K."/>
            <person name="Wortman J."/>
            <person name="Nusbaum C."/>
            <person name="Birren B."/>
        </authorList>
    </citation>
    <scope>NUCLEOTIDE SEQUENCE [LARGE SCALE GENOMIC DNA]</scope>
    <source>
        <strain evidence="3 4">CBS 118157</strain>
    </source>
</reference>
<evidence type="ECO:0000256" key="1">
    <source>
        <dbReference type="SAM" id="MobiDB-lite"/>
    </source>
</evidence>
<evidence type="ECO:0008006" key="5">
    <source>
        <dbReference type="Google" id="ProtNLM"/>
    </source>
</evidence>
<dbReference type="HOGENOM" id="CLU_087979_0_0_1"/>
<accession>A0A0D2EXC0</accession>
<dbReference type="RefSeq" id="XP_013320977.1">
    <property type="nucleotide sequence ID" value="XM_013465523.1"/>
</dbReference>
<evidence type="ECO:0000256" key="2">
    <source>
        <dbReference type="SAM" id="SignalP"/>
    </source>
</evidence>
<name>A0A0D2EXC0_9EURO</name>